<keyword evidence="1" id="KW-0812">Transmembrane</keyword>
<keyword evidence="1" id="KW-0472">Membrane</keyword>
<accession>A0A2W5NZX7</accession>
<organism evidence="2 3">
    <name type="scientific">Novosphingobium pentaromativorans</name>
    <dbReference type="NCBI Taxonomy" id="205844"/>
    <lineage>
        <taxon>Bacteria</taxon>
        <taxon>Pseudomonadati</taxon>
        <taxon>Pseudomonadota</taxon>
        <taxon>Alphaproteobacteria</taxon>
        <taxon>Sphingomonadales</taxon>
        <taxon>Sphingomonadaceae</taxon>
        <taxon>Novosphingobium</taxon>
    </lineage>
</organism>
<name>A0A2W5NZX7_9SPHN</name>
<evidence type="ECO:0000313" key="2">
    <source>
        <dbReference type="EMBL" id="PZQ56095.1"/>
    </source>
</evidence>
<keyword evidence="1" id="KW-1133">Transmembrane helix</keyword>
<feature type="transmembrane region" description="Helical" evidence="1">
    <location>
        <begin position="51"/>
        <end position="69"/>
    </location>
</feature>
<dbReference type="AlphaFoldDB" id="A0A2W5NZX7"/>
<dbReference type="EMBL" id="QFPX01000004">
    <property type="protein sequence ID" value="PZQ56095.1"/>
    <property type="molecule type" value="Genomic_DNA"/>
</dbReference>
<evidence type="ECO:0000313" key="3">
    <source>
        <dbReference type="Proteomes" id="UP000249082"/>
    </source>
</evidence>
<reference evidence="2 3" key="1">
    <citation type="submission" date="2017-08" db="EMBL/GenBank/DDBJ databases">
        <title>Infants hospitalized years apart are colonized by the same room-sourced microbial strains.</title>
        <authorList>
            <person name="Brooks B."/>
            <person name="Olm M.R."/>
            <person name="Firek B.A."/>
            <person name="Baker R."/>
            <person name="Thomas B.C."/>
            <person name="Morowitz M.J."/>
            <person name="Banfield J.F."/>
        </authorList>
    </citation>
    <scope>NUCLEOTIDE SEQUENCE [LARGE SCALE GENOMIC DNA]</scope>
    <source>
        <strain evidence="2">S2_005_002_R2_33</strain>
    </source>
</reference>
<comment type="caution">
    <text evidence="2">The sequence shown here is derived from an EMBL/GenBank/DDBJ whole genome shotgun (WGS) entry which is preliminary data.</text>
</comment>
<evidence type="ECO:0000256" key="1">
    <source>
        <dbReference type="SAM" id="Phobius"/>
    </source>
</evidence>
<dbReference type="Proteomes" id="UP000249082">
    <property type="component" value="Unassembled WGS sequence"/>
</dbReference>
<proteinExistence type="predicted"/>
<sequence length="92" mass="9565">MVRLDLRRAARDSSETGEPLPVALAAEALRFPRDRGIAGLLASDGPWAGRMIQFALMVLGVAVAIWVAGQLAKPDLGAGDQAAPASQQISGE</sequence>
<protein>
    <submittedName>
        <fullName evidence="2">Uncharacterized protein</fullName>
    </submittedName>
</protein>
<gene>
    <name evidence="2" type="ORF">DI555_05490</name>
</gene>